<feature type="transmembrane region" description="Helical" evidence="1">
    <location>
        <begin position="63"/>
        <end position="84"/>
    </location>
</feature>
<protein>
    <recommendedName>
        <fullName evidence="4">DUF1294 domain-containing protein</fullName>
    </recommendedName>
</protein>
<dbReference type="InterPro" id="IPR010718">
    <property type="entry name" value="DUF1294"/>
</dbReference>
<name>A0A0R3JSC6_CALMK</name>
<dbReference type="InterPro" id="IPR012156">
    <property type="entry name" value="Cold_shock_CspA"/>
</dbReference>
<dbReference type="Proteomes" id="UP000052015">
    <property type="component" value="Unassembled WGS sequence"/>
</dbReference>
<sequence length="85" mass="9883">MDIILLLLLAINIFALLIMFIDKRRAKKHKFRISEKTIFIIAAIGGSIGIYLGMFLFHHKTKHLKFIIGIPIIIVLQGFLIYYLR</sequence>
<dbReference type="AlphaFoldDB" id="A0A0R3JSC6"/>
<dbReference type="EMBL" id="LKHP01000010">
    <property type="protein sequence ID" value="KRQ86406.1"/>
    <property type="molecule type" value="Genomic_DNA"/>
</dbReference>
<comment type="caution">
    <text evidence="2">The sequence shown here is derived from an EMBL/GenBank/DDBJ whole genome shotgun (WGS) entry which is preliminary data.</text>
</comment>
<evidence type="ECO:0000256" key="1">
    <source>
        <dbReference type="SAM" id="Phobius"/>
    </source>
</evidence>
<dbReference type="PIRSF" id="PIRSF002599">
    <property type="entry name" value="Cold_shock_A"/>
    <property type="match status" value="1"/>
</dbReference>
<dbReference type="STRING" id="908809.ABG79_01787"/>
<accession>A0A0R3JSC6</accession>
<dbReference type="RefSeq" id="WP_057979115.1">
    <property type="nucleotide sequence ID" value="NZ_LKHP01000010.1"/>
</dbReference>
<evidence type="ECO:0000313" key="3">
    <source>
        <dbReference type="Proteomes" id="UP000052015"/>
    </source>
</evidence>
<keyword evidence="3" id="KW-1185">Reference proteome</keyword>
<dbReference type="Pfam" id="PF06961">
    <property type="entry name" value="DUF1294"/>
    <property type="match status" value="1"/>
</dbReference>
<feature type="transmembrane region" description="Helical" evidence="1">
    <location>
        <begin position="38"/>
        <end position="57"/>
    </location>
</feature>
<dbReference type="GO" id="GO:0003676">
    <property type="term" value="F:nucleic acid binding"/>
    <property type="evidence" value="ECO:0007669"/>
    <property type="project" value="InterPro"/>
</dbReference>
<feature type="transmembrane region" description="Helical" evidence="1">
    <location>
        <begin position="6"/>
        <end position="22"/>
    </location>
</feature>
<proteinExistence type="predicted"/>
<keyword evidence="1" id="KW-0812">Transmembrane</keyword>
<evidence type="ECO:0000313" key="2">
    <source>
        <dbReference type="EMBL" id="KRQ86406.1"/>
    </source>
</evidence>
<reference evidence="2 3" key="1">
    <citation type="submission" date="2015-09" db="EMBL/GenBank/DDBJ databases">
        <title>Draft genome sequence of a Caloramator mitchellensis, a moderate thermophile from the Great Artesian Basin of Australia.</title>
        <authorList>
            <person name="Patel B.K."/>
        </authorList>
    </citation>
    <scope>NUCLEOTIDE SEQUENCE [LARGE SCALE GENOMIC DNA]</scope>
    <source>
        <strain evidence="2 3">VF08</strain>
    </source>
</reference>
<organism evidence="2 3">
    <name type="scientific">Caloramator mitchellensis</name>
    <dbReference type="NCBI Taxonomy" id="908809"/>
    <lineage>
        <taxon>Bacteria</taxon>
        <taxon>Bacillati</taxon>
        <taxon>Bacillota</taxon>
        <taxon>Clostridia</taxon>
        <taxon>Eubacteriales</taxon>
        <taxon>Clostridiaceae</taxon>
        <taxon>Caloramator</taxon>
    </lineage>
</organism>
<evidence type="ECO:0008006" key="4">
    <source>
        <dbReference type="Google" id="ProtNLM"/>
    </source>
</evidence>
<gene>
    <name evidence="2" type="ORF">ABG79_01787</name>
</gene>
<keyword evidence="1" id="KW-1133">Transmembrane helix</keyword>
<keyword evidence="1" id="KW-0472">Membrane</keyword>